<dbReference type="Gene3D" id="2.60.120.1440">
    <property type="match status" value="1"/>
</dbReference>
<dbReference type="Pfam" id="PF16344">
    <property type="entry name" value="FecR_C"/>
    <property type="match status" value="1"/>
</dbReference>
<dbReference type="PANTHER" id="PTHR30273:SF2">
    <property type="entry name" value="PROTEIN FECR"/>
    <property type="match status" value="1"/>
</dbReference>
<evidence type="ECO:0000259" key="3">
    <source>
        <dbReference type="Pfam" id="PF16344"/>
    </source>
</evidence>
<keyword evidence="1" id="KW-0472">Membrane</keyword>
<feature type="domain" description="FecR protein" evidence="2">
    <location>
        <begin position="124"/>
        <end position="210"/>
    </location>
</feature>
<dbReference type="InterPro" id="IPR006860">
    <property type="entry name" value="FecR"/>
</dbReference>
<dbReference type="PANTHER" id="PTHR30273">
    <property type="entry name" value="PERIPLASMIC SIGNAL SENSOR AND SIGMA FACTOR ACTIVATOR FECR-RELATED"/>
    <property type="match status" value="1"/>
</dbReference>
<keyword evidence="1" id="KW-0812">Transmembrane</keyword>
<evidence type="ECO:0000256" key="1">
    <source>
        <dbReference type="SAM" id="Phobius"/>
    </source>
</evidence>
<sequence>MDKHYFLKLLHKYQKGKTTKEEQVFVEKYYNLFQNEPDVMDDLGRDERTAIRNNLRNGIWNNIYSGGQVGKNVRFINHRYVKLAAAVITTLVFISGLYFLNNHSVEKNMGAPEKVATIEHIKNRVIFLPDGSRVILSQGSKLNYPSTFDGKDKREVYLEGQAFFDIMHNKSRPFIVHTGELETKVLGTAFNIKALPGEDNITVTVKRGRVSVNNKSKLIGIITPNQQITYAKSKVKSVIQTVKNETYLNWKKEDLLIDNLTMSEAAKIIEDRYDVKIIINDPEIESLRFTTTFSKKETLEEILNSICLFNGLAYTNDMEKSTININLKK</sequence>
<protein>
    <submittedName>
        <fullName evidence="4">DUF4974 domain-containing protein</fullName>
    </submittedName>
</protein>
<dbReference type="RefSeq" id="WP_150415952.1">
    <property type="nucleotide sequence ID" value="NZ_VYQF01000005.1"/>
</dbReference>
<dbReference type="InterPro" id="IPR012373">
    <property type="entry name" value="Ferrdict_sens_TM"/>
</dbReference>
<dbReference type="Gene3D" id="3.55.50.30">
    <property type="match status" value="1"/>
</dbReference>
<dbReference type="EMBL" id="VYQF01000005">
    <property type="protein sequence ID" value="KAA9037718.1"/>
    <property type="molecule type" value="Genomic_DNA"/>
</dbReference>
<evidence type="ECO:0000313" key="5">
    <source>
        <dbReference type="Proteomes" id="UP000326903"/>
    </source>
</evidence>
<dbReference type="InterPro" id="IPR032508">
    <property type="entry name" value="FecR_C"/>
</dbReference>
<accession>A0A5J5IE79</accession>
<keyword evidence="5" id="KW-1185">Reference proteome</keyword>
<gene>
    <name evidence="4" type="ORF">FW778_16625</name>
</gene>
<dbReference type="GO" id="GO:0016989">
    <property type="term" value="F:sigma factor antagonist activity"/>
    <property type="evidence" value="ECO:0007669"/>
    <property type="project" value="TreeGrafter"/>
</dbReference>
<feature type="transmembrane region" description="Helical" evidence="1">
    <location>
        <begin position="80"/>
        <end position="100"/>
    </location>
</feature>
<dbReference type="Pfam" id="PF04773">
    <property type="entry name" value="FecR"/>
    <property type="match status" value="1"/>
</dbReference>
<organism evidence="4 5">
    <name type="scientific">Ginsengibacter hankyongi</name>
    <dbReference type="NCBI Taxonomy" id="2607284"/>
    <lineage>
        <taxon>Bacteria</taxon>
        <taxon>Pseudomonadati</taxon>
        <taxon>Bacteroidota</taxon>
        <taxon>Chitinophagia</taxon>
        <taxon>Chitinophagales</taxon>
        <taxon>Chitinophagaceae</taxon>
        <taxon>Ginsengibacter</taxon>
    </lineage>
</organism>
<name>A0A5J5IE79_9BACT</name>
<feature type="domain" description="Protein FecR C-terminal" evidence="3">
    <location>
        <begin position="255"/>
        <end position="323"/>
    </location>
</feature>
<evidence type="ECO:0000313" key="4">
    <source>
        <dbReference type="EMBL" id="KAA9037718.1"/>
    </source>
</evidence>
<dbReference type="Proteomes" id="UP000326903">
    <property type="component" value="Unassembled WGS sequence"/>
</dbReference>
<keyword evidence="1" id="KW-1133">Transmembrane helix</keyword>
<evidence type="ECO:0000259" key="2">
    <source>
        <dbReference type="Pfam" id="PF04773"/>
    </source>
</evidence>
<dbReference type="AlphaFoldDB" id="A0A5J5IE79"/>
<comment type="caution">
    <text evidence="4">The sequence shown here is derived from an EMBL/GenBank/DDBJ whole genome shotgun (WGS) entry which is preliminary data.</text>
</comment>
<reference evidence="4 5" key="1">
    <citation type="submission" date="2019-09" db="EMBL/GenBank/DDBJ databases">
        <title>Draft genome sequence of Ginsengibacter sp. BR5-29.</title>
        <authorList>
            <person name="Im W.-T."/>
        </authorList>
    </citation>
    <scope>NUCLEOTIDE SEQUENCE [LARGE SCALE GENOMIC DNA]</scope>
    <source>
        <strain evidence="4 5">BR5-29</strain>
    </source>
</reference>
<proteinExistence type="predicted"/>